<organism evidence="1 2">
    <name type="scientific">Candidatus Woesebacteria bacterium RIFCSPLOWO2_01_FULL_37_19</name>
    <dbReference type="NCBI Taxonomy" id="1802514"/>
    <lineage>
        <taxon>Bacteria</taxon>
        <taxon>Candidatus Woeseibacteriota</taxon>
    </lineage>
</organism>
<dbReference type="Proteomes" id="UP000177501">
    <property type="component" value="Unassembled WGS sequence"/>
</dbReference>
<comment type="caution">
    <text evidence="1">The sequence shown here is derived from an EMBL/GenBank/DDBJ whole genome shotgun (WGS) entry which is preliminary data.</text>
</comment>
<evidence type="ECO:0000313" key="1">
    <source>
        <dbReference type="EMBL" id="OGM61167.1"/>
    </source>
</evidence>
<proteinExistence type="predicted"/>
<accession>A0A1F8BAU4</accession>
<dbReference type="EMBL" id="MGHA01000008">
    <property type="protein sequence ID" value="OGM61167.1"/>
    <property type="molecule type" value="Genomic_DNA"/>
</dbReference>
<evidence type="ECO:0000313" key="2">
    <source>
        <dbReference type="Proteomes" id="UP000177501"/>
    </source>
</evidence>
<protein>
    <recommendedName>
        <fullName evidence="3">Serine aminopeptidase S33 domain-containing protein</fullName>
    </recommendedName>
</protein>
<sequence>MSADTITETPFQTHFTEQASKIETETTSEITRLVENIDGQGLSNFSTFESSRYQGLIVPYTKVSVDKLFANMPNVTVEDLSEKTPRQKATYIIFMGYEFPPSGHPFTAWDIVYDRAITSMGRVKKEDIEVIALGSPIGLGGKVTNEWVDNLYKDGFSAYGQIYSELILKMLKESDYTNAKFVFQGMSMGGPVADHTARQLPELQGNTRLLLDNPAGIHHSKATSILKGLQIPFGFATEGLVRLSTDPEVRKFFGKEPIFVDKLKSILTDRHIYTQESKEQLNLKKKALIINVINLIKGSELDTEGVRVYIRRGIKDPTAFSIDKFIANLKLLAENKNPVTSYFRNNKPNTKDRVLDFAIGSSHYINRFRIKRWERAIKSLHSGNPD</sequence>
<dbReference type="SUPFAM" id="SSF53474">
    <property type="entry name" value="alpha/beta-Hydrolases"/>
    <property type="match status" value="1"/>
</dbReference>
<name>A0A1F8BAU4_9BACT</name>
<dbReference type="AlphaFoldDB" id="A0A1F8BAU4"/>
<reference evidence="1 2" key="1">
    <citation type="journal article" date="2016" name="Nat. Commun.">
        <title>Thousands of microbial genomes shed light on interconnected biogeochemical processes in an aquifer system.</title>
        <authorList>
            <person name="Anantharaman K."/>
            <person name="Brown C.T."/>
            <person name="Hug L.A."/>
            <person name="Sharon I."/>
            <person name="Castelle C.J."/>
            <person name="Probst A.J."/>
            <person name="Thomas B.C."/>
            <person name="Singh A."/>
            <person name="Wilkins M.J."/>
            <person name="Karaoz U."/>
            <person name="Brodie E.L."/>
            <person name="Williams K.H."/>
            <person name="Hubbard S.S."/>
            <person name="Banfield J.F."/>
        </authorList>
    </citation>
    <scope>NUCLEOTIDE SEQUENCE [LARGE SCALE GENOMIC DNA]</scope>
</reference>
<gene>
    <name evidence="1" type="ORF">A2955_00280</name>
</gene>
<dbReference type="STRING" id="1802514.A2955_00280"/>
<dbReference type="InterPro" id="IPR029058">
    <property type="entry name" value="AB_hydrolase_fold"/>
</dbReference>
<evidence type="ECO:0008006" key="3">
    <source>
        <dbReference type="Google" id="ProtNLM"/>
    </source>
</evidence>